<feature type="chain" id="PRO_5033448790" description="alpha,alpha-trehalase" evidence="11">
    <location>
        <begin position="21"/>
        <end position="1071"/>
    </location>
</feature>
<dbReference type="OrthoDB" id="200349at2759"/>
<feature type="domain" description="Glycoside hydrolase family 65 N-terminal" evidence="14">
    <location>
        <begin position="73"/>
        <end position="341"/>
    </location>
</feature>
<dbReference type="FunFam" id="2.70.98.40:FF:000004">
    <property type="entry name" value="Alpha,alpha-trehalose glucohydrolase TreA/Ath1"/>
    <property type="match status" value="1"/>
</dbReference>
<dbReference type="SUPFAM" id="SSF74650">
    <property type="entry name" value="Galactose mutarotase-like"/>
    <property type="match status" value="1"/>
</dbReference>
<feature type="compositionally biased region" description="Polar residues" evidence="10">
    <location>
        <begin position="22"/>
        <end position="37"/>
    </location>
</feature>
<evidence type="ECO:0000256" key="3">
    <source>
        <dbReference type="ARBA" id="ARBA00012757"/>
    </source>
</evidence>
<dbReference type="EC" id="3.2.1.28" evidence="3"/>
<feature type="domain" description="Glycoside hydrolase family 65 C-terminal" evidence="13">
    <location>
        <begin position="773"/>
        <end position="816"/>
    </location>
</feature>
<dbReference type="GO" id="GO:0009277">
    <property type="term" value="C:fungal-type cell wall"/>
    <property type="evidence" value="ECO:0007669"/>
    <property type="project" value="TreeGrafter"/>
</dbReference>
<name>A0A4S3JUV3_9EURO</name>
<dbReference type="SUPFAM" id="SSF48208">
    <property type="entry name" value="Six-hairpin glycosidases"/>
    <property type="match status" value="1"/>
</dbReference>
<dbReference type="InterPro" id="IPR011013">
    <property type="entry name" value="Gal_mutarotase_sf_dom"/>
</dbReference>
<evidence type="ECO:0000256" key="1">
    <source>
        <dbReference type="ARBA" id="ARBA00001576"/>
    </source>
</evidence>
<feature type="region of interest" description="Disordered" evidence="10">
    <location>
        <begin position="22"/>
        <end position="48"/>
    </location>
</feature>
<dbReference type="GO" id="GO:0030246">
    <property type="term" value="F:carbohydrate binding"/>
    <property type="evidence" value="ECO:0007669"/>
    <property type="project" value="InterPro"/>
</dbReference>
<comment type="catalytic activity">
    <reaction evidence="1">
        <text>alpha,alpha-trehalose + H2O = alpha-D-glucose + beta-D-glucose</text>
        <dbReference type="Rhea" id="RHEA:32675"/>
        <dbReference type="ChEBI" id="CHEBI:15377"/>
        <dbReference type="ChEBI" id="CHEBI:15903"/>
        <dbReference type="ChEBI" id="CHEBI:16551"/>
        <dbReference type="ChEBI" id="CHEBI:17925"/>
        <dbReference type="EC" id="3.2.1.28"/>
    </reaction>
</comment>
<evidence type="ECO:0000256" key="6">
    <source>
        <dbReference type="ARBA" id="ARBA00023180"/>
    </source>
</evidence>
<dbReference type="FunFam" id="1.50.10.10:FF:000032">
    <property type="entry name" value="Vacuolar acid trehalase"/>
    <property type="match status" value="1"/>
</dbReference>
<dbReference type="Pfam" id="PF03632">
    <property type="entry name" value="Glyco_hydro_65m"/>
    <property type="match status" value="1"/>
</dbReference>
<keyword evidence="4 11" id="KW-0732">Signal</keyword>
<evidence type="ECO:0000259" key="12">
    <source>
        <dbReference type="Pfam" id="PF03632"/>
    </source>
</evidence>
<evidence type="ECO:0000256" key="5">
    <source>
        <dbReference type="ARBA" id="ARBA00022801"/>
    </source>
</evidence>
<reference evidence="15 18" key="2">
    <citation type="submission" date="2019-08" db="EMBL/GenBank/DDBJ databases">
        <title>The genome sequence of a newly discovered highly antifungal drug resistant Aspergillus species, Aspergillus tanneri NIH 1004.</title>
        <authorList>
            <person name="Mounaud S."/>
            <person name="Singh I."/>
            <person name="Joardar V."/>
            <person name="Pakala S."/>
            <person name="Pakala S."/>
            <person name="Venepally P."/>
            <person name="Chung J.K."/>
            <person name="Losada L."/>
            <person name="Nierman W.C."/>
        </authorList>
    </citation>
    <scope>NUCLEOTIDE SEQUENCE [LARGE SCALE GENOMIC DNA]</scope>
    <source>
        <strain evidence="15 18">NIH1004</strain>
    </source>
</reference>
<dbReference type="STRING" id="1220188.A0A4S3JUV3"/>
<dbReference type="GeneID" id="54325699"/>
<evidence type="ECO:0000256" key="4">
    <source>
        <dbReference type="ARBA" id="ARBA00022729"/>
    </source>
</evidence>
<organism evidence="16 17">
    <name type="scientific">Aspergillus tanneri</name>
    <dbReference type="NCBI Taxonomy" id="1220188"/>
    <lineage>
        <taxon>Eukaryota</taxon>
        <taxon>Fungi</taxon>
        <taxon>Dikarya</taxon>
        <taxon>Ascomycota</taxon>
        <taxon>Pezizomycotina</taxon>
        <taxon>Eurotiomycetes</taxon>
        <taxon>Eurotiomycetidae</taxon>
        <taxon>Eurotiales</taxon>
        <taxon>Aspergillaceae</taxon>
        <taxon>Aspergillus</taxon>
        <taxon>Aspergillus subgen. Circumdati</taxon>
    </lineage>
</organism>
<dbReference type="InterPro" id="IPR005195">
    <property type="entry name" value="Glyco_hydro_65_M"/>
</dbReference>
<evidence type="ECO:0000256" key="2">
    <source>
        <dbReference type="ARBA" id="ARBA00006768"/>
    </source>
</evidence>
<dbReference type="GO" id="GO:0004555">
    <property type="term" value="F:alpha,alpha-trehalase activity"/>
    <property type="evidence" value="ECO:0007669"/>
    <property type="project" value="UniProtKB-EC"/>
</dbReference>
<dbReference type="PANTHER" id="PTHR11051">
    <property type="entry name" value="GLYCOSYL HYDROLASE-RELATED"/>
    <property type="match status" value="1"/>
</dbReference>
<dbReference type="EMBL" id="QUQM01000001">
    <property type="protein sequence ID" value="KAA8650313.1"/>
    <property type="molecule type" value="Genomic_DNA"/>
</dbReference>
<evidence type="ECO:0000313" key="16">
    <source>
        <dbReference type="EMBL" id="THC99188.1"/>
    </source>
</evidence>
<feature type="signal peptide" evidence="11">
    <location>
        <begin position="1"/>
        <end position="20"/>
    </location>
</feature>
<evidence type="ECO:0000256" key="7">
    <source>
        <dbReference type="ARBA" id="ARBA00023295"/>
    </source>
</evidence>
<reference evidence="16 17" key="1">
    <citation type="submission" date="2019-03" db="EMBL/GenBank/DDBJ databases">
        <title>The genome sequence of a newly discovered highly antifungal drug resistant Aspergillus species, Aspergillus tanneri NIH 1004.</title>
        <authorList>
            <person name="Mounaud S."/>
            <person name="Singh I."/>
            <person name="Joardar V."/>
            <person name="Pakala S."/>
            <person name="Pakala S."/>
            <person name="Venepally P."/>
            <person name="Hoover J."/>
            <person name="Nierman W."/>
            <person name="Chung J."/>
            <person name="Losada L."/>
        </authorList>
    </citation>
    <scope>NUCLEOTIDE SEQUENCE [LARGE SCALE GENOMIC DNA]</scope>
    <source>
        <strain evidence="16 17">NIH1004</strain>
    </source>
</reference>
<evidence type="ECO:0000313" key="15">
    <source>
        <dbReference type="EMBL" id="KAA8650313.1"/>
    </source>
</evidence>
<proteinExistence type="inferred from homology"/>
<keyword evidence="17" id="KW-1185">Reference proteome</keyword>
<dbReference type="Pfam" id="PF03636">
    <property type="entry name" value="Glyco_hydro_65N"/>
    <property type="match status" value="1"/>
</dbReference>
<dbReference type="Proteomes" id="UP000308092">
    <property type="component" value="Unassembled WGS sequence"/>
</dbReference>
<comment type="similarity">
    <text evidence="2">Belongs to the glycosyl hydrolase 65 family.</text>
</comment>
<accession>A0A4S3JUV3</accession>
<evidence type="ECO:0000256" key="8">
    <source>
        <dbReference type="ARBA" id="ARBA00030473"/>
    </source>
</evidence>
<keyword evidence="6" id="KW-0325">Glycoprotein</keyword>
<evidence type="ECO:0000313" key="18">
    <source>
        <dbReference type="Proteomes" id="UP000324241"/>
    </source>
</evidence>
<dbReference type="VEuPathDB" id="FungiDB:EYZ11_001363"/>
<evidence type="ECO:0000256" key="11">
    <source>
        <dbReference type="SAM" id="SignalP"/>
    </source>
</evidence>
<dbReference type="Gene3D" id="2.70.98.40">
    <property type="entry name" value="Glycoside hydrolase, family 65, N-terminal domain"/>
    <property type="match status" value="1"/>
</dbReference>
<dbReference type="Proteomes" id="UP000324241">
    <property type="component" value="Unassembled WGS sequence"/>
</dbReference>
<evidence type="ECO:0000259" key="14">
    <source>
        <dbReference type="Pfam" id="PF03636"/>
    </source>
</evidence>
<evidence type="ECO:0000259" key="13">
    <source>
        <dbReference type="Pfam" id="PF03633"/>
    </source>
</evidence>
<keyword evidence="7" id="KW-0326">Glycosidase</keyword>
<feature type="domain" description="Glycoside hydrolase family 65 central catalytic" evidence="12">
    <location>
        <begin position="433"/>
        <end position="632"/>
    </location>
</feature>
<evidence type="ECO:0000256" key="9">
    <source>
        <dbReference type="ARBA" id="ARBA00031637"/>
    </source>
</evidence>
<dbReference type="InterPro" id="IPR005194">
    <property type="entry name" value="Glyco_hydro_65_C"/>
</dbReference>
<keyword evidence="5" id="KW-0378">Hydrolase</keyword>
<dbReference type="InterPro" id="IPR005196">
    <property type="entry name" value="Glyco_hydro_65_N"/>
</dbReference>
<dbReference type="PANTHER" id="PTHR11051:SF8">
    <property type="entry name" value="PROTEIN-GLUCOSYLGALACTOSYLHYDROXYLYSINE GLUCOSIDASE"/>
    <property type="match status" value="1"/>
</dbReference>
<evidence type="ECO:0000313" key="17">
    <source>
        <dbReference type="Proteomes" id="UP000308092"/>
    </source>
</evidence>
<dbReference type="Pfam" id="PF03633">
    <property type="entry name" value="Glyco_hydro_65C"/>
    <property type="match status" value="1"/>
</dbReference>
<sequence length="1071" mass="117098">MKLKVTAALGLLSSLPGAVCSSSSGKNDRITNALNRHQSGHGPRKAAASSTSLYETRFDGLTWDDNNWILQTTTLDQGRYQSRGSVANGYLGISVASVGPFFEVDIEDNGNEIDGWPLFARRQTFATIAGFFDSQSTTNSTNFGWLYQYGWDSVISGVPHWGGLILDLGDDTYLDASVDNSTIKNFHSMYDFKAGVLSWSYDWVPKGDKGSFAITYRLFANKLNVTQAVVDMEITPSQDSDATVVNIIDGKSAARTDFAESGQDDSAIFTAVRPWGISNVTAYVYANLTASNGVDLSSRALITGKPYMSDNKSTIAEAVPVKFAANEAVRVTKFVGAASSDAFQNPRQIAKNAASAALVAGYQKSLTSHVSEWASVMPDDSVEHFVDPATGKLPDDDHIIDSAIIAVANTYYLLQTTVGPRAIAAVSGAPVNRDSIAVGGLTSDAYAGQIFWDADVWMQPGLVASHPESAQRVTNYRVAKFEQAQANIETAFAGSKNRTKFEPSAAIYPWTSGRFGNCTATGPCWDYQYHLNGDIGLSMIYEWVASGDTPHFRDNHFPVYDSVATLYSNLVERNGSTWTLTNMTDPDEYANHVDAGAFTMAMISETLENANIFREKFDQETNETWSEISDNVLMIQENDVTLEYTTMNGTAVVKQADIVLMTYPLAYDSYSHETALNDLDYYAIKQSADGPAMTWAIFSIVASDIAQSGCSAYTYHQYSYSPYARAPFYQLSEQMIDDPNVNGGTHPAFPFLTGHGGANQVALFGYLGLRLVPDDILHIDPNLPPQIPYVRYRTFYWHGWPISAHSNYTHTTIQRAKDVPAMKTADRRFANSTISVHVGEAQNSTVYTLPLTSSLTIPNRQTGTIPTIDGNLVQCRPVYSPDDFEPGQFPISAVDGANSTKWQPSTSNLTSLTVTLSDAEIKSNSLVSGFHFDWSGSPPVNATVIFHDEFIENPATAVLENSNSPRHNLVSQLTNIKLSEPYSALKNYNEVTTPVGNETTFQLENPVPVSRYATLLISGNQAQDDEEKGATVAEWVILGQDQGSSDKKDGVRKLSVKNAVALERGLGRRRY</sequence>
<evidence type="ECO:0000256" key="10">
    <source>
        <dbReference type="SAM" id="MobiDB-lite"/>
    </source>
</evidence>
<dbReference type="InterPro" id="IPR012341">
    <property type="entry name" value="6hp_glycosidase-like_sf"/>
</dbReference>
<comment type="caution">
    <text evidence="16">The sequence shown here is derived from an EMBL/GenBank/DDBJ whole genome shotgun (WGS) entry which is preliminary data.</text>
</comment>
<dbReference type="InterPro" id="IPR037018">
    <property type="entry name" value="GH65_N"/>
</dbReference>
<dbReference type="InterPro" id="IPR008928">
    <property type="entry name" value="6-hairpin_glycosidase_sf"/>
</dbReference>
<dbReference type="Gene3D" id="1.50.10.10">
    <property type="match status" value="1"/>
</dbReference>
<dbReference type="AlphaFoldDB" id="A0A4S3JUV3"/>
<dbReference type="GO" id="GO:0005993">
    <property type="term" value="P:trehalose catabolic process"/>
    <property type="evidence" value="ECO:0007669"/>
    <property type="project" value="TreeGrafter"/>
</dbReference>
<dbReference type="EMBL" id="SOSA01000024">
    <property type="protein sequence ID" value="THC99188.1"/>
    <property type="molecule type" value="Genomic_DNA"/>
</dbReference>
<protein>
    <recommendedName>
        <fullName evidence="3">alpha,alpha-trehalase</fullName>
        <ecNumber evidence="3">3.2.1.28</ecNumber>
    </recommendedName>
    <alternativeName>
        <fullName evidence="8">Alpha,alpha-trehalase</fullName>
    </alternativeName>
    <alternativeName>
        <fullName evidence="9">Alpha,alpha-trehalose glucohydrolase</fullName>
    </alternativeName>
</protein>
<dbReference type="RefSeq" id="XP_033429674.1">
    <property type="nucleotide sequence ID" value="XM_033567679.1"/>
</dbReference>
<gene>
    <name evidence="15" type="ORF">ATNIH1004_002997</name>
    <name evidence="16" type="ORF">EYZ11_001363</name>
</gene>